<gene>
    <name evidence="1" type="ORF">Mcate_00263</name>
</gene>
<reference evidence="1 2" key="1">
    <citation type="submission" date="2018-08" db="EMBL/GenBank/DDBJ databases">
        <title>Meiothermus cateniformans JCM 15151 genome sequencing project.</title>
        <authorList>
            <person name="Da Costa M.S."/>
            <person name="Albuquerque L."/>
            <person name="Raposo P."/>
            <person name="Froufe H.J.C."/>
            <person name="Barroso C.S."/>
            <person name="Egas C."/>
        </authorList>
    </citation>
    <scope>NUCLEOTIDE SEQUENCE [LARGE SCALE GENOMIC DNA]</scope>
    <source>
        <strain evidence="1 2">JCM 15151</strain>
    </source>
</reference>
<evidence type="ECO:0000313" key="1">
    <source>
        <dbReference type="EMBL" id="RIH79624.1"/>
    </source>
</evidence>
<dbReference type="EMBL" id="QWKX01000004">
    <property type="protein sequence ID" value="RIH79624.1"/>
    <property type="molecule type" value="Genomic_DNA"/>
</dbReference>
<evidence type="ECO:0000313" key="2">
    <source>
        <dbReference type="Proteomes" id="UP000266089"/>
    </source>
</evidence>
<accession>A0A399E4G5</accession>
<sequence length="273" mass="31719">MNDIPKEWQLEPHYEPGLYWLSREPRPIKLFGKELPAKESVEYPGWYFLQRGEPMRIVDSLEEALAALKSRLKHWNMIDLLGRPAPIEASKSVRKQMVIDLLNAPIATPPPDYDPDRDEPFLLLSCKWELGDYLLVASIDYTPFRPEFSTRFGQPNNPIRSLVGRVCTLRAMDFAQLDEDYPDDLDDLDEDDLEPLELLEDDEDLEFEEEEEPDWQEIAVGPVSLEGNRLTVGFWSCTFDENTEVTGVAYEEAVFDDEKKSYHLFVRRSNDRT</sequence>
<proteinExistence type="predicted"/>
<name>A0A399E4G5_9DEIN</name>
<dbReference type="OrthoDB" id="27474at2"/>
<dbReference type="Proteomes" id="UP000266089">
    <property type="component" value="Unassembled WGS sequence"/>
</dbReference>
<organism evidence="1 2">
    <name type="scientific">Meiothermus taiwanensis</name>
    <dbReference type="NCBI Taxonomy" id="172827"/>
    <lineage>
        <taxon>Bacteria</taxon>
        <taxon>Thermotogati</taxon>
        <taxon>Deinococcota</taxon>
        <taxon>Deinococci</taxon>
        <taxon>Thermales</taxon>
        <taxon>Thermaceae</taxon>
        <taxon>Meiothermus</taxon>
    </lineage>
</organism>
<protein>
    <submittedName>
        <fullName evidence="1">Uncharacterized protein</fullName>
    </submittedName>
</protein>
<dbReference type="AlphaFoldDB" id="A0A399E4G5"/>
<comment type="caution">
    <text evidence="1">The sequence shown here is derived from an EMBL/GenBank/DDBJ whole genome shotgun (WGS) entry which is preliminary data.</text>
</comment>
<dbReference type="RefSeq" id="WP_027886372.1">
    <property type="nucleotide sequence ID" value="NZ_JBHSXZ010000035.1"/>
</dbReference>